<evidence type="ECO:0000256" key="1">
    <source>
        <dbReference type="ARBA" id="ARBA00010088"/>
    </source>
</evidence>
<dbReference type="InterPro" id="IPR029058">
    <property type="entry name" value="AB_hydrolase_fold"/>
</dbReference>
<comment type="similarity">
    <text evidence="1">Belongs to the peptidase S33 family.</text>
</comment>
<keyword evidence="7" id="KW-1185">Reference proteome</keyword>
<dbReference type="GO" id="GO:0016787">
    <property type="term" value="F:hydrolase activity"/>
    <property type="evidence" value="ECO:0007669"/>
    <property type="project" value="UniProtKB-KW"/>
</dbReference>
<evidence type="ECO:0000256" key="3">
    <source>
        <dbReference type="SAM" id="SignalP"/>
    </source>
</evidence>
<evidence type="ECO:0000313" key="6">
    <source>
        <dbReference type="EMBL" id="MFC0528950.1"/>
    </source>
</evidence>
<evidence type="ECO:0000313" key="7">
    <source>
        <dbReference type="Proteomes" id="UP001589867"/>
    </source>
</evidence>
<dbReference type="Pfam" id="PF00561">
    <property type="entry name" value="Abhydrolase_1"/>
    <property type="match status" value="1"/>
</dbReference>
<dbReference type="InterPro" id="IPR051601">
    <property type="entry name" value="Serine_prot/Carboxylest_S33"/>
</dbReference>
<feature type="domain" description="Peptidase S33 tripeptidyl aminopeptidase-like C-terminal" evidence="5">
    <location>
        <begin position="393"/>
        <end position="485"/>
    </location>
</feature>
<dbReference type="SUPFAM" id="SSF53474">
    <property type="entry name" value="alpha/beta-Hydrolases"/>
    <property type="match status" value="1"/>
</dbReference>
<comment type="caution">
    <text evidence="6">The sequence shown here is derived from an EMBL/GenBank/DDBJ whole genome shotgun (WGS) entry which is preliminary data.</text>
</comment>
<protein>
    <submittedName>
        <fullName evidence="6">Alpha/beta hydrolase</fullName>
    </submittedName>
</protein>
<keyword evidence="3" id="KW-0732">Signal</keyword>
<proteinExistence type="inferred from homology"/>
<evidence type="ECO:0000259" key="5">
    <source>
        <dbReference type="Pfam" id="PF08386"/>
    </source>
</evidence>
<sequence>MRRRRRLPAVALAIAALATPVAVADTAVASAGRPPAIAWRSCPEDPTAQCGTLRVPVDWSRPRGPKIDVAVARRPATDPSARIGSLQVNPGGPGGSGRDFAIAGAGTFSPEIRRRFDIVGMDPRGVGASTPVLCSAELVAQVPSLFMASQADFEARLAFNARLRADCRARTGPLFDHVDMLSVVRDMDALRAALGDAKLTYYGLSYGTLNAQLYAELFPHRVRAIVSDSNLDHSLGTRGFLDTEAASAQDSFDEFVKWSDRTPGSALHGRDVRAVWHRLLERAGRGEIPYPPDPTVPLRPEDLITRVFVAFYSPDWYGLARLLSDLDSGAPVAGGAAPAARSEPQVVPFPPLAIFCADWRLPIRDHREFAGHVDRLARIAPEMRYGPPALSFAVGCLGTPAPIANPQRPARVRGLDTPLLLLNARHDPATGYERALGAARQLGREGVLLTYDGWGHGAYPRGDCVAGAVDRYLLTRRLPARGTHCPGIEPAPPPAARSLTTWPAAPAFPY</sequence>
<dbReference type="PANTHER" id="PTHR43248:SF25">
    <property type="entry name" value="AB HYDROLASE-1 DOMAIN-CONTAINING PROTEIN-RELATED"/>
    <property type="match status" value="1"/>
</dbReference>
<dbReference type="Pfam" id="PF08386">
    <property type="entry name" value="Abhydrolase_4"/>
    <property type="match status" value="1"/>
</dbReference>
<dbReference type="InterPro" id="IPR000073">
    <property type="entry name" value="AB_hydrolase_1"/>
</dbReference>
<organism evidence="6 7">
    <name type="scientific">Phytohabitans kaempferiae</name>
    <dbReference type="NCBI Taxonomy" id="1620943"/>
    <lineage>
        <taxon>Bacteria</taxon>
        <taxon>Bacillati</taxon>
        <taxon>Actinomycetota</taxon>
        <taxon>Actinomycetes</taxon>
        <taxon>Micromonosporales</taxon>
        <taxon>Micromonosporaceae</taxon>
    </lineage>
</organism>
<dbReference type="PANTHER" id="PTHR43248">
    <property type="entry name" value="2-SUCCINYL-6-HYDROXY-2,4-CYCLOHEXADIENE-1-CARBOXYLATE SYNTHASE"/>
    <property type="match status" value="1"/>
</dbReference>
<dbReference type="EMBL" id="JBHLUH010000021">
    <property type="protein sequence ID" value="MFC0528950.1"/>
    <property type="molecule type" value="Genomic_DNA"/>
</dbReference>
<dbReference type="Proteomes" id="UP001589867">
    <property type="component" value="Unassembled WGS sequence"/>
</dbReference>
<gene>
    <name evidence="6" type="ORF">ACFFIA_14910</name>
</gene>
<dbReference type="InterPro" id="IPR013595">
    <property type="entry name" value="Pept_S33_TAP-like_C"/>
</dbReference>
<name>A0ABV6M2M9_9ACTN</name>
<keyword evidence="2 6" id="KW-0378">Hydrolase</keyword>
<feature type="domain" description="AB hydrolase-1" evidence="4">
    <location>
        <begin position="89"/>
        <end position="279"/>
    </location>
</feature>
<feature type="signal peptide" evidence="3">
    <location>
        <begin position="1"/>
        <end position="24"/>
    </location>
</feature>
<dbReference type="RefSeq" id="WP_377251191.1">
    <property type="nucleotide sequence ID" value="NZ_JBHLUH010000021.1"/>
</dbReference>
<accession>A0ABV6M2M9</accession>
<evidence type="ECO:0000259" key="4">
    <source>
        <dbReference type="Pfam" id="PF00561"/>
    </source>
</evidence>
<reference evidence="6 7" key="1">
    <citation type="submission" date="2024-09" db="EMBL/GenBank/DDBJ databases">
        <authorList>
            <person name="Sun Q."/>
            <person name="Mori K."/>
        </authorList>
    </citation>
    <scope>NUCLEOTIDE SEQUENCE [LARGE SCALE GENOMIC DNA]</scope>
    <source>
        <strain evidence="6 7">TBRC 3947</strain>
    </source>
</reference>
<evidence type="ECO:0000256" key="2">
    <source>
        <dbReference type="ARBA" id="ARBA00022801"/>
    </source>
</evidence>
<dbReference type="Gene3D" id="3.40.50.1820">
    <property type="entry name" value="alpha/beta hydrolase"/>
    <property type="match status" value="1"/>
</dbReference>
<feature type="chain" id="PRO_5046830483" evidence="3">
    <location>
        <begin position="25"/>
        <end position="510"/>
    </location>
</feature>